<evidence type="ECO:0000313" key="11">
    <source>
        <dbReference type="Proteomes" id="UP000694001"/>
    </source>
</evidence>
<dbReference type="CDD" id="cd06261">
    <property type="entry name" value="TM_PBP2"/>
    <property type="match status" value="1"/>
</dbReference>
<evidence type="ECO:0000256" key="7">
    <source>
        <dbReference type="ARBA" id="ARBA00023136"/>
    </source>
</evidence>
<comment type="similarity">
    <text evidence="8">Belongs to the binding-protein-dependent transport system permease family.</text>
</comment>
<dbReference type="EMBL" id="CP076448">
    <property type="protein sequence ID" value="QXM23371.1"/>
    <property type="molecule type" value="Genomic_DNA"/>
</dbReference>
<feature type="transmembrane region" description="Helical" evidence="8">
    <location>
        <begin position="230"/>
        <end position="253"/>
    </location>
</feature>
<evidence type="ECO:0000256" key="2">
    <source>
        <dbReference type="ARBA" id="ARBA00022448"/>
    </source>
</evidence>
<feature type="transmembrane region" description="Helical" evidence="8">
    <location>
        <begin position="66"/>
        <end position="89"/>
    </location>
</feature>
<dbReference type="PANTHER" id="PTHR43357">
    <property type="entry name" value="INNER MEMBRANE ABC TRANSPORTER PERMEASE PROTEIN YDCV"/>
    <property type="match status" value="1"/>
</dbReference>
<organism evidence="10 11">
    <name type="scientific">Elioraea tepida</name>
    <dbReference type="NCBI Taxonomy" id="2843330"/>
    <lineage>
        <taxon>Bacteria</taxon>
        <taxon>Pseudomonadati</taxon>
        <taxon>Pseudomonadota</taxon>
        <taxon>Alphaproteobacteria</taxon>
        <taxon>Acetobacterales</taxon>
        <taxon>Elioraeaceae</taxon>
        <taxon>Elioraea</taxon>
    </lineage>
</organism>
<keyword evidence="6 8" id="KW-1133">Transmembrane helix</keyword>
<reference evidence="10" key="1">
    <citation type="submission" date="2021-06" db="EMBL/GenBank/DDBJ databases">
        <title>Elioraea tepida, sp. nov., a moderately thermophilic aerobic anoxygenic phototrophic bacterium isolated from an alkaline siliceous hot spring mat community in Yellowstone National Park, WY, USA.</title>
        <authorList>
            <person name="Saini M.K."/>
            <person name="Yoshida S."/>
            <person name="Sebastian A."/>
            <person name="Hirose S."/>
            <person name="Hara E."/>
            <person name="Tamaki H."/>
            <person name="Soulier N.T."/>
            <person name="Albert I."/>
            <person name="Hanada S."/>
            <person name="Bryant D.A."/>
            <person name="Tank M."/>
        </authorList>
    </citation>
    <scope>NUCLEOTIDE SEQUENCE</scope>
    <source>
        <strain evidence="10">MS-P2</strain>
    </source>
</reference>
<dbReference type="Proteomes" id="UP000694001">
    <property type="component" value="Chromosome"/>
</dbReference>
<dbReference type="RefSeq" id="WP_218284231.1">
    <property type="nucleotide sequence ID" value="NZ_CP076448.1"/>
</dbReference>
<protein>
    <submittedName>
        <fullName evidence="10">ABC transporter permease</fullName>
    </submittedName>
</protein>
<dbReference type="PANTHER" id="PTHR43357:SF4">
    <property type="entry name" value="INNER MEMBRANE ABC TRANSPORTER PERMEASE PROTEIN YDCV"/>
    <property type="match status" value="1"/>
</dbReference>
<keyword evidence="2 8" id="KW-0813">Transport</keyword>
<feature type="domain" description="ABC transmembrane type-1" evidence="9">
    <location>
        <begin position="62"/>
        <end position="250"/>
    </location>
</feature>
<feature type="transmembrane region" description="Helical" evidence="8">
    <location>
        <begin position="6"/>
        <end position="27"/>
    </location>
</feature>
<feature type="transmembrane region" description="Helical" evidence="8">
    <location>
        <begin position="134"/>
        <end position="153"/>
    </location>
</feature>
<dbReference type="KEGG" id="elio:KO353_08405"/>
<evidence type="ECO:0000256" key="8">
    <source>
        <dbReference type="RuleBase" id="RU363032"/>
    </source>
</evidence>
<dbReference type="AlphaFoldDB" id="A0A975TZE5"/>
<gene>
    <name evidence="10" type="ORF">KO353_08405</name>
</gene>
<evidence type="ECO:0000313" key="10">
    <source>
        <dbReference type="EMBL" id="QXM23371.1"/>
    </source>
</evidence>
<dbReference type="InterPro" id="IPR000515">
    <property type="entry name" value="MetI-like"/>
</dbReference>
<dbReference type="Pfam" id="PF00528">
    <property type="entry name" value="BPD_transp_1"/>
    <property type="match status" value="1"/>
</dbReference>
<keyword evidence="11" id="KW-1185">Reference proteome</keyword>
<evidence type="ECO:0000256" key="5">
    <source>
        <dbReference type="ARBA" id="ARBA00022692"/>
    </source>
</evidence>
<keyword evidence="4" id="KW-0997">Cell inner membrane</keyword>
<keyword evidence="3" id="KW-1003">Cell membrane</keyword>
<sequence length="263" mass="27306">MSALRLLWWAVSVAVALFLVAPLLVIVPLSFSEGSFLHFPLPGVSLRWYHAFFASEFWLASLWNSLVVGLSATAIATALGTLAAVGLWLAPLPGASAIMGVLLLPMVVPSIITAVALTFAYAPVGLASTHLGLIIAHAALASPFVVVTVGATLTQFDRTLLRAAAACGAGPVTAFRRVMLPLILPGVVAGAVFAFATSLDESVVVLFLAGPSQRTLPRQMFAGLKDTIELTILAAATMLTVLSLVLMLLVRVLSARGAAAGRP</sequence>
<feature type="transmembrane region" description="Helical" evidence="8">
    <location>
        <begin position="182"/>
        <end position="210"/>
    </location>
</feature>
<evidence type="ECO:0000256" key="1">
    <source>
        <dbReference type="ARBA" id="ARBA00004429"/>
    </source>
</evidence>
<name>A0A975TZE5_9PROT</name>
<dbReference type="GO" id="GO:0005886">
    <property type="term" value="C:plasma membrane"/>
    <property type="evidence" value="ECO:0007669"/>
    <property type="project" value="UniProtKB-SubCell"/>
</dbReference>
<evidence type="ECO:0000256" key="4">
    <source>
        <dbReference type="ARBA" id="ARBA00022519"/>
    </source>
</evidence>
<dbReference type="PROSITE" id="PS50928">
    <property type="entry name" value="ABC_TM1"/>
    <property type="match status" value="1"/>
</dbReference>
<comment type="subcellular location">
    <subcellularLocation>
        <location evidence="1">Cell inner membrane</location>
        <topology evidence="1">Multi-pass membrane protein</topology>
    </subcellularLocation>
    <subcellularLocation>
        <location evidence="8">Cell membrane</location>
        <topology evidence="8">Multi-pass membrane protein</topology>
    </subcellularLocation>
</comment>
<dbReference type="GO" id="GO:0055085">
    <property type="term" value="P:transmembrane transport"/>
    <property type="evidence" value="ECO:0007669"/>
    <property type="project" value="InterPro"/>
</dbReference>
<evidence type="ECO:0000259" key="9">
    <source>
        <dbReference type="PROSITE" id="PS50928"/>
    </source>
</evidence>
<keyword evidence="5 8" id="KW-0812">Transmembrane</keyword>
<evidence type="ECO:0000256" key="3">
    <source>
        <dbReference type="ARBA" id="ARBA00022475"/>
    </source>
</evidence>
<keyword evidence="7 8" id="KW-0472">Membrane</keyword>
<accession>A0A975TZE5</accession>
<evidence type="ECO:0000256" key="6">
    <source>
        <dbReference type="ARBA" id="ARBA00022989"/>
    </source>
</evidence>
<feature type="transmembrane region" description="Helical" evidence="8">
    <location>
        <begin position="101"/>
        <end position="122"/>
    </location>
</feature>
<proteinExistence type="inferred from homology"/>